<dbReference type="InterPro" id="IPR029063">
    <property type="entry name" value="SAM-dependent_MTases_sf"/>
</dbReference>
<dbReference type="Proteomes" id="UP000199103">
    <property type="component" value="Chromosome I"/>
</dbReference>
<dbReference type="GO" id="GO:0032259">
    <property type="term" value="P:methylation"/>
    <property type="evidence" value="ECO:0007669"/>
    <property type="project" value="UniProtKB-KW"/>
</dbReference>
<keyword evidence="2" id="KW-0489">Methyltransferase</keyword>
<dbReference type="Pfam" id="PF13649">
    <property type="entry name" value="Methyltransf_25"/>
    <property type="match status" value="1"/>
</dbReference>
<dbReference type="CDD" id="cd02440">
    <property type="entry name" value="AdoMet_MTases"/>
    <property type="match status" value="1"/>
</dbReference>
<dbReference type="AlphaFoldDB" id="A0A1H1Y2M3"/>
<name>A0A1H1Y2M3_9ACTN</name>
<dbReference type="EMBL" id="LT629772">
    <property type="protein sequence ID" value="SDT15479.1"/>
    <property type="molecule type" value="Genomic_DNA"/>
</dbReference>
<dbReference type="OrthoDB" id="189743at2"/>
<evidence type="ECO:0000313" key="3">
    <source>
        <dbReference type="Proteomes" id="UP000199103"/>
    </source>
</evidence>
<evidence type="ECO:0000313" key="2">
    <source>
        <dbReference type="EMBL" id="SDT15479.1"/>
    </source>
</evidence>
<gene>
    <name evidence="2" type="ORF">SAMN04489812_4356</name>
</gene>
<keyword evidence="3" id="KW-1185">Reference proteome</keyword>
<dbReference type="InterPro" id="IPR041698">
    <property type="entry name" value="Methyltransf_25"/>
</dbReference>
<dbReference type="RefSeq" id="WP_091527481.1">
    <property type="nucleotide sequence ID" value="NZ_LT629772.1"/>
</dbReference>
<feature type="domain" description="Methyltransferase" evidence="1">
    <location>
        <begin position="53"/>
        <end position="143"/>
    </location>
</feature>
<protein>
    <submittedName>
        <fullName evidence="2">Thiopurine S-methyltransferase (TPMT)</fullName>
    </submittedName>
</protein>
<evidence type="ECO:0000259" key="1">
    <source>
        <dbReference type="Pfam" id="PF13649"/>
    </source>
</evidence>
<dbReference type="GO" id="GO:0008168">
    <property type="term" value="F:methyltransferase activity"/>
    <property type="evidence" value="ECO:0007669"/>
    <property type="project" value="UniProtKB-KW"/>
</dbReference>
<accession>A0A1H1Y2M3</accession>
<dbReference type="STRING" id="630515.SAMN04489812_4356"/>
<dbReference type="Gene3D" id="3.40.50.150">
    <property type="entry name" value="Vaccinia Virus protein VP39"/>
    <property type="match status" value="1"/>
</dbReference>
<proteinExistence type="predicted"/>
<dbReference type="SUPFAM" id="SSF53335">
    <property type="entry name" value="S-adenosyl-L-methionine-dependent methyltransferases"/>
    <property type="match status" value="1"/>
</dbReference>
<organism evidence="2 3">
    <name type="scientific">Microlunatus soli</name>
    <dbReference type="NCBI Taxonomy" id="630515"/>
    <lineage>
        <taxon>Bacteria</taxon>
        <taxon>Bacillati</taxon>
        <taxon>Actinomycetota</taxon>
        <taxon>Actinomycetes</taxon>
        <taxon>Propionibacteriales</taxon>
        <taxon>Propionibacteriaceae</taxon>
        <taxon>Microlunatus</taxon>
    </lineage>
</organism>
<reference evidence="2 3" key="1">
    <citation type="submission" date="2016-10" db="EMBL/GenBank/DDBJ databases">
        <authorList>
            <person name="de Groot N.N."/>
        </authorList>
    </citation>
    <scope>NUCLEOTIDE SEQUENCE [LARGE SCALE GENOMIC DNA]</scope>
    <source>
        <strain evidence="2 3">DSM 21800</strain>
    </source>
</reference>
<keyword evidence="2" id="KW-0808">Transferase</keyword>
<sequence>MSADPTGWFETLYADAARGEATVPWDRGTPNPLLVEWLANHPLEADGKRAIVVGSGFGDDAELIAARGFATTAFDIAPTAVELARKRYPESVVDYRRADLLELPTDWLQGFDLVIESITVQSLPPELHRRAAAAVASLCGVGGLVVVITAARTTEVVPDGPPWPLTADELGHYAVDGVQRAVVETVPVGAGEIRWRAEFRRPDPANDKDRTEAHWL</sequence>